<dbReference type="InterPro" id="IPR016163">
    <property type="entry name" value="Ald_DH_C"/>
</dbReference>
<evidence type="ECO:0000256" key="1">
    <source>
        <dbReference type="ARBA" id="ARBA00004985"/>
    </source>
</evidence>
<dbReference type="PIRSF" id="PIRSF000151">
    <property type="entry name" value="GPR"/>
    <property type="match status" value="1"/>
</dbReference>
<keyword evidence="5 7" id="KW-0560">Oxidoreductase</keyword>
<comment type="function">
    <text evidence="7">Catalyzes the NADPH-dependent reduction of L-glutamate 5-phosphate into L-glutamate 5-semialdehyde and phosphate. The product spontaneously undergoes cyclization to form 1-pyrroline-5-carboxylate.</text>
</comment>
<dbReference type="InterPro" id="IPR015590">
    <property type="entry name" value="Aldehyde_DH_dom"/>
</dbReference>
<dbReference type="Proteomes" id="UP000252669">
    <property type="component" value="Unassembled WGS sequence"/>
</dbReference>
<dbReference type="GO" id="GO:0055129">
    <property type="term" value="P:L-proline biosynthetic process"/>
    <property type="evidence" value="ECO:0007669"/>
    <property type="project" value="UniProtKB-UniRule"/>
</dbReference>
<evidence type="ECO:0000256" key="5">
    <source>
        <dbReference type="ARBA" id="ARBA00023002"/>
    </source>
</evidence>
<sequence>MQDFLQKAKQSSRIVATLSTEIKNSVLLQMANALQENTSYIIEENSKDMKNAKENNLSSAMQDRLLLNEKRVFDMANAIRQIASQTEPVGRILDGWVTKDDLNIQKVSIPIGVIGIIYESRPNVTSDTAALCFKSGNVCVLKGGKEAENSNQAIAKILQNILEKNNLPKQAISLLPDSSREGVAKLIKEDKFVDLIVPRGGEALIRFISENSSIPVIKHDKGVCHIFIDKDANANKVISIVINAKCQRPSACNSIETILVHDDIAPYILTGLQEELKLQGTQLKGCAKTLEYIKVDFAQENDFYTEYLENILNIKVVSNVNEAIEHIQKYGSGHSESILSENYTTINKFLNEVDAACVYANASTRFTDGGEFGLGAEVGISTNKLHSRGPMGINDLTTFKYKIYGQGQTRK</sequence>
<dbReference type="InterPro" id="IPR016162">
    <property type="entry name" value="Ald_DH_N"/>
</dbReference>
<evidence type="ECO:0000256" key="3">
    <source>
        <dbReference type="ARBA" id="ARBA00022650"/>
    </source>
</evidence>
<dbReference type="NCBIfam" id="TIGR00407">
    <property type="entry name" value="proA"/>
    <property type="match status" value="1"/>
</dbReference>
<keyword evidence="10" id="KW-1185">Reference proteome</keyword>
<evidence type="ECO:0000313" key="10">
    <source>
        <dbReference type="Proteomes" id="UP000252669"/>
    </source>
</evidence>
<dbReference type="Gene3D" id="3.40.605.10">
    <property type="entry name" value="Aldehyde Dehydrogenase, Chain A, domain 1"/>
    <property type="match status" value="1"/>
</dbReference>
<keyword evidence="7" id="KW-0963">Cytoplasm</keyword>
<protein>
    <recommendedName>
        <fullName evidence="7">Gamma-glutamyl phosphate reductase</fullName>
        <shortName evidence="7">GPR</shortName>
        <ecNumber evidence="7">1.2.1.41</ecNumber>
    </recommendedName>
    <alternativeName>
        <fullName evidence="7">Glutamate-5-semialdehyde dehydrogenase</fullName>
    </alternativeName>
    <alternativeName>
        <fullName evidence="7">Glutamyl-gamma-semialdehyde dehydrogenase</fullName>
        <shortName evidence="7">GSA dehydrogenase</shortName>
    </alternativeName>
</protein>
<dbReference type="OrthoDB" id="9809970at2"/>
<dbReference type="CDD" id="cd07079">
    <property type="entry name" value="ALDH_F18-19_ProA-GPR"/>
    <property type="match status" value="1"/>
</dbReference>
<dbReference type="FunFam" id="3.40.309.10:FF:000006">
    <property type="entry name" value="Gamma-glutamyl phosphate reductase"/>
    <property type="match status" value="1"/>
</dbReference>
<dbReference type="InterPro" id="IPR012134">
    <property type="entry name" value="Glu-5-SA_DH"/>
</dbReference>
<dbReference type="Pfam" id="PF00171">
    <property type="entry name" value="Aldedh"/>
    <property type="match status" value="1"/>
</dbReference>
<organism evidence="9 10">
    <name type="scientific">Aliarcobacter vitoriensis</name>
    <dbReference type="NCBI Taxonomy" id="2011099"/>
    <lineage>
        <taxon>Bacteria</taxon>
        <taxon>Pseudomonadati</taxon>
        <taxon>Campylobacterota</taxon>
        <taxon>Epsilonproteobacteria</taxon>
        <taxon>Campylobacterales</taxon>
        <taxon>Arcobacteraceae</taxon>
        <taxon>Aliarcobacter</taxon>
    </lineage>
</organism>
<dbReference type="GO" id="GO:0050661">
    <property type="term" value="F:NADP binding"/>
    <property type="evidence" value="ECO:0007669"/>
    <property type="project" value="InterPro"/>
</dbReference>
<evidence type="ECO:0000256" key="7">
    <source>
        <dbReference type="HAMAP-Rule" id="MF_00412"/>
    </source>
</evidence>
<gene>
    <name evidence="7" type="primary">proA</name>
    <name evidence="9" type="ORF">CRU91_10970</name>
</gene>
<dbReference type="NCBIfam" id="NF001221">
    <property type="entry name" value="PRK00197.1"/>
    <property type="match status" value="1"/>
</dbReference>
<dbReference type="EC" id="1.2.1.41" evidence="7"/>
<dbReference type="InterPro" id="IPR020593">
    <property type="entry name" value="G-glutamylP_reductase_CS"/>
</dbReference>
<comment type="catalytic activity">
    <reaction evidence="6 7">
        <text>L-glutamate 5-semialdehyde + phosphate + NADP(+) = L-glutamyl 5-phosphate + NADPH + H(+)</text>
        <dbReference type="Rhea" id="RHEA:19541"/>
        <dbReference type="ChEBI" id="CHEBI:15378"/>
        <dbReference type="ChEBI" id="CHEBI:43474"/>
        <dbReference type="ChEBI" id="CHEBI:57783"/>
        <dbReference type="ChEBI" id="CHEBI:58066"/>
        <dbReference type="ChEBI" id="CHEBI:58274"/>
        <dbReference type="ChEBI" id="CHEBI:58349"/>
        <dbReference type="EC" id="1.2.1.41"/>
    </reaction>
</comment>
<evidence type="ECO:0000313" key="9">
    <source>
        <dbReference type="EMBL" id="RBQ28128.1"/>
    </source>
</evidence>
<dbReference type="SUPFAM" id="SSF53720">
    <property type="entry name" value="ALDH-like"/>
    <property type="match status" value="1"/>
</dbReference>
<dbReference type="GO" id="GO:0004350">
    <property type="term" value="F:glutamate-5-semialdehyde dehydrogenase activity"/>
    <property type="evidence" value="ECO:0007669"/>
    <property type="project" value="UniProtKB-UniRule"/>
</dbReference>
<evidence type="ECO:0000256" key="6">
    <source>
        <dbReference type="ARBA" id="ARBA00049024"/>
    </source>
</evidence>
<dbReference type="AlphaFoldDB" id="A0A366MPB2"/>
<comment type="similarity">
    <text evidence="7">Belongs to the gamma-glutamyl phosphate reductase family.</text>
</comment>
<keyword evidence="4 7" id="KW-0521">NADP</keyword>
<dbReference type="GO" id="GO:0005737">
    <property type="term" value="C:cytoplasm"/>
    <property type="evidence" value="ECO:0007669"/>
    <property type="project" value="UniProtKB-SubCell"/>
</dbReference>
<evidence type="ECO:0000259" key="8">
    <source>
        <dbReference type="Pfam" id="PF00171"/>
    </source>
</evidence>
<accession>A0A366MPB2</accession>
<dbReference type="PROSITE" id="PS01223">
    <property type="entry name" value="PROA"/>
    <property type="match status" value="1"/>
</dbReference>
<dbReference type="PANTHER" id="PTHR11063:SF8">
    <property type="entry name" value="DELTA-1-PYRROLINE-5-CARBOXYLATE SYNTHASE"/>
    <property type="match status" value="1"/>
</dbReference>
<dbReference type="UniPathway" id="UPA00098">
    <property type="reaction ID" value="UER00360"/>
</dbReference>
<keyword evidence="3 7" id="KW-0641">Proline biosynthesis</keyword>
<comment type="pathway">
    <text evidence="1 7">Amino-acid biosynthesis; L-proline biosynthesis; L-glutamate 5-semialdehyde from L-glutamate: step 2/2.</text>
</comment>
<evidence type="ECO:0000256" key="4">
    <source>
        <dbReference type="ARBA" id="ARBA00022857"/>
    </source>
</evidence>
<feature type="domain" description="Aldehyde dehydrogenase" evidence="8">
    <location>
        <begin position="4"/>
        <end position="277"/>
    </location>
</feature>
<keyword evidence="2 7" id="KW-0028">Amino-acid biosynthesis</keyword>
<dbReference type="RefSeq" id="WP_113895266.1">
    <property type="nucleotide sequence ID" value="NZ_CP182882.1"/>
</dbReference>
<comment type="subcellular location">
    <subcellularLocation>
        <location evidence="7">Cytoplasm</location>
    </subcellularLocation>
</comment>
<reference evidence="9 10" key="1">
    <citation type="submission" date="2017-10" db="EMBL/GenBank/DDBJ databases">
        <title>Genomics of the genus Arcobacter.</title>
        <authorList>
            <person name="Perez-Cataluna A."/>
            <person name="Figueras M.J."/>
        </authorList>
    </citation>
    <scope>NUCLEOTIDE SEQUENCE [LARGE SCALE GENOMIC DNA]</scope>
    <source>
        <strain evidence="9 10">CECT 9230</strain>
    </source>
</reference>
<evidence type="ECO:0000256" key="2">
    <source>
        <dbReference type="ARBA" id="ARBA00022605"/>
    </source>
</evidence>
<name>A0A366MPB2_9BACT</name>
<proteinExistence type="inferred from homology"/>
<dbReference type="HAMAP" id="MF_00412">
    <property type="entry name" value="ProA"/>
    <property type="match status" value="1"/>
</dbReference>
<dbReference type="Gene3D" id="3.40.309.10">
    <property type="entry name" value="Aldehyde Dehydrogenase, Chain A, domain 2"/>
    <property type="match status" value="1"/>
</dbReference>
<dbReference type="PANTHER" id="PTHR11063">
    <property type="entry name" value="GLUTAMATE SEMIALDEHYDE DEHYDROGENASE"/>
    <property type="match status" value="1"/>
</dbReference>
<comment type="caution">
    <text evidence="9">The sequence shown here is derived from an EMBL/GenBank/DDBJ whole genome shotgun (WGS) entry which is preliminary data.</text>
</comment>
<dbReference type="InterPro" id="IPR016161">
    <property type="entry name" value="Ald_DH/histidinol_DH"/>
</dbReference>
<dbReference type="InterPro" id="IPR000965">
    <property type="entry name" value="GPR_dom"/>
</dbReference>
<dbReference type="EMBL" id="PDKB01000023">
    <property type="protein sequence ID" value="RBQ28128.1"/>
    <property type="molecule type" value="Genomic_DNA"/>
</dbReference>